<accession>A0A0F9XU38</accession>
<dbReference type="InterPro" id="IPR025652">
    <property type="entry name" value="TesB_C"/>
</dbReference>
<feature type="domain" description="Acyl-CoA thioesterase-like N-terminal HotDog" evidence="6">
    <location>
        <begin position="34"/>
        <end position="109"/>
    </location>
</feature>
<feature type="domain" description="Acyl-CoA thioesterase 2 C-terminal" evidence="5">
    <location>
        <begin position="149"/>
        <end position="281"/>
    </location>
</feature>
<dbReference type="InterPro" id="IPR029069">
    <property type="entry name" value="HotDog_dom_sf"/>
</dbReference>
<reference evidence="7" key="1">
    <citation type="journal article" date="2015" name="Nature">
        <title>Complex archaea that bridge the gap between prokaryotes and eukaryotes.</title>
        <authorList>
            <person name="Spang A."/>
            <person name="Saw J.H."/>
            <person name="Jorgensen S.L."/>
            <person name="Zaremba-Niedzwiedzka K."/>
            <person name="Martijn J."/>
            <person name="Lind A.E."/>
            <person name="van Eijk R."/>
            <person name="Schleper C."/>
            <person name="Guy L."/>
            <person name="Ettema T.J."/>
        </authorList>
    </citation>
    <scope>NUCLEOTIDE SEQUENCE</scope>
</reference>
<dbReference type="GO" id="GO:0005829">
    <property type="term" value="C:cytosol"/>
    <property type="evidence" value="ECO:0007669"/>
    <property type="project" value="TreeGrafter"/>
</dbReference>
<proteinExistence type="inferred from homology"/>
<evidence type="ECO:0000259" key="6">
    <source>
        <dbReference type="Pfam" id="PF13622"/>
    </source>
</evidence>
<dbReference type="PANTHER" id="PTHR11066:SF34">
    <property type="entry name" value="ACYL-COENZYME A THIOESTERASE 8"/>
    <property type="match status" value="1"/>
</dbReference>
<dbReference type="PANTHER" id="PTHR11066">
    <property type="entry name" value="ACYL-COA THIOESTERASE"/>
    <property type="match status" value="1"/>
</dbReference>
<dbReference type="Pfam" id="PF02551">
    <property type="entry name" value="Acyl_CoA_thio"/>
    <property type="match status" value="1"/>
</dbReference>
<dbReference type="Pfam" id="PF13622">
    <property type="entry name" value="4HBT_3"/>
    <property type="match status" value="1"/>
</dbReference>
<gene>
    <name evidence="7" type="ORF">LCGC14_0173170</name>
</gene>
<dbReference type="InterPro" id="IPR003703">
    <property type="entry name" value="Acyl_CoA_thio"/>
</dbReference>
<dbReference type="FunFam" id="2.40.160.210:FF:000001">
    <property type="entry name" value="Acyl-CoA thioesterase II"/>
    <property type="match status" value="1"/>
</dbReference>
<keyword evidence="3" id="KW-0378">Hydrolase</keyword>
<dbReference type="InterPro" id="IPR042171">
    <property type="entry name" value="Acyl-CoA_hotdog"/>
</dbReference>
<dbReference type="InterPro" id="IPR049449">
    <property type="entry name" value="TesB_ACOT8-like_N"/>
</dbReference>
<evidence type="ECO:0000256" key="3">
    <source>
        <dbReference type="ARBA" id="ARBA00022801"/>
    </source>
</evidence>
<sequence length="292" mass="33441">MTDVARQLLELLDIEQLEVDLFRGIGSGGETTTRIFGGHVIAQALMAAYRTVPDRMCHSLHAYFIRPGDPSIPVIYQVDRARDGGSFTTRRVVAIQHGKQIFNLSASFHVQEDGWDYQHKMPDVKGPEHWLDRPDLREPYIEKISPKHRDDFLRERPIEIREVDPRDLFEPEKTSDKNYLWFRMEAAKGQSPIMQHCLLAYASDMNLLGSSLRPHGLTWFQGEVMTASLDHAMWFHAPIDFSDWHLYELDAPFTGGARGFNRGLIYNQNGQLAATTAQEGLMRPYKKKEVAS</sequence>
<dbReference type="CDD" id="cd03445">
    <property type="entry name" value="Thioesterase_II_repeat2"/>
    <property type="match status" value="1"/>
</dbReference>
<dbReference type="EMBL" id="LAZR01000068">
    <property type="protein sequence ID" value="KKN95818.1"/>
    <property type="molecule type" value="Genomic_DNA"/>
</dbReference>
<dbReference type="AlphaFoldDB" id="A0A0F9XU38"/>
<protein>
    <recommendedName>
        <fullName evidence="8">Acyl-CoA thioesterase II</fullName>
    </recommendedName>
</protein>
<evidence type="ECO:0008006" key="8">
    <source>
        <dbReference type="Google" id="ProtNLM"/>
    </source>
</evidence>
<dbReference type="GO" id="GO:0009062">
    <property type="term" value="P:fatty acid catabolic process"/>
    <property type="evidence" value="ECO:0007669"/>
    <property type="project" value="TreeGrafter"/>
</dbReference>
<organism evidence="7">
    <name type="scientific">marine sediment metagenome</name>
    <dbReference type="NCBI Taxonomy" id="412755"/>
    <lineage>
        <taxon>unclassified sequences</taxon>
        <taxon>metagenomes</taxon>
        <taxon>ecological metagenomes</taxon>
    </lineage>
</organism>
<comment type="similarity">
    <text evidence="1">Belongs to the C/M/P thioester hydrolase family.</text>
</comment>
<dbReference type="Gene3D" id="2.40.160.210">
    <property type="entry name" value="Acyl-CoA thioesterase, double hotdog domain"/>
    <property type="match status" value="1"/>
</dbReference>
<comment type="subunit">
    <text evidence="2">Homotetramer.</text>
</comment>
<dbReference type="GO" id="GO:0006637">
    <property type="term" value="P:acyl-CoA metabolic process"/>
    <property type="evidence" value="ECO:0007669"/>
    <property type="project" value="InterPro"/>
</dbReference>
<dbReference type="GO" id="GO:0047617">
    <property type="term" value="F:fatty acyl-CoA hydrolase activity"/>
    <property type="evidence" value="ECO:0007669"/>
    <property type="project" value="InterPro"/>
</dbReference>
<keyword evidence="4" id="KW-0443">Lipid metabolism</keyword>
<dbReference type="SUPFAM" id="SSF54637">
    <property type="entry name" value="Thioesterase/thiol ester dehydrase-isomerase"/>
    <property type="match status" value="2"/>
</dbReference>
<dbReference type="CDD" id="cd03444">
    <property type="entry name" value="Thioesterase_II_repeat1"/>
    <property type="match status" value="1"/>
</dbReference>
<name>A0A0F9XU38_9ZZZZ</name>
<evidence type="ECO:0000256" key="1">
    <source>
        <dbReference type="ARBA" id="ARBA00006538"/>
    </source>
</evidence>
<evidence type="ECO:0000256" key="4">
    <source>
        <dbReference type="ARBA" id="ARBA00023098"/>
    </source>
</evidence>
<evidence type="ECO:0000259" key="5">
    <source>
        <dbReference type="Pfam" id="PF02551"/>
    </source>
</evidence>
<evidence type="ECO:0000256" key="2">
    <source>
        <dbReference type="ARBA" id="ARBA00011881"/>
    </source>
</evidence>
<evidence type="ECO:0000313" key="7">
    <source>
        <dbReference type="EMBL" id="KKN95818.1"/>
    </source>
</evidence>
<comment type="caution">
    <text evidence="7">The sequence shown here is derived from an EMBL/GenBank/DDBJ whole genome shotgun (WGS) entry which is preliminary data.</text>
</comment>